<name>A0AA38VN21_9PEZI</name>
<dbReference type="InterPro" id="IPR036291">
    <property type="entry name" value="NAD(P)-bd_dom_sf"/>
</dbReference>
<proteinExistence type="predicted"/>
<evidence type="ECO:0000313" key="2">
    <source>
        <dbReference type="EMBL" id="KAJ9142348.1"/>
    </source>
</evidence>
<organism evidence="2 3">
    <name type="scientific">Pleurostoma richardsiae</name>
    <dbReference type="NCBI Taxonomy" id="41990"/>
    <lineage>
        <taxon>Eukaryota</taxon>
        <taxon>Fungi</taxon>
        <taxon>Dikarya</taxon>
        <taxon>Ascomycota</taxon>
        <taxon>Pezizomycotina</taxon>
        <taxon>Sordariomycetes</taxon>
        <taxon>Sordariomycetidae</taxon>
        <taxon>Calosphaeriales</taxon>
        <taxon>Pleurostomataceae</taxon>
        <taxon>Pleurostoma</taxon>
    </lineage>
</organism>
<sequence>MPSLGDFLHTQFVLKIPKPSASFASKTVIVTGANGGLGKEIVKHIIRLGAGRVIFACRSRSRGDKAKLEIETILKCNPSVIEVWELDLESPSSIKSFVDRANTLPRLDILINNAGIMAINFKVVYDTEHTLAVNNIGTFLLALQLIPKLKETARNHGVTPHMTFVGSALYDVAKYPEKHGDDIFAWFKDGSHFDSMNQYNLSKLLQLYTVIKLSAIVDPVDSTNPNPIVINSLDPCFCKTGLSGGLTGVSKFLFRIFESIAARTAEEGSRLVVQAASAGRQTHGLYLRAGAVQKYAPIAQNDKRATYVWELLCKKLEKLQPGIMQNLQ</sequence>
<dbReference type="PANTHER" id="PTHR43157:SF31">
    <property type="entry name" value="PHOSPHATIDYLINOSITOL-GLYCAN BIOSYNTHESIS CLASS F PROTEIN"/>
    <property type="match status" value="1"/>
</dbReference>
<dbReference type="PRINTS" id="PR00081">
    <property type="entry name" value="GDHRDH"/>
</dbReference>
<keyword evidence="3" id="KW-1185">Reference proteome</keyword>
<reference evidence="2" key="1">
    <citation type="submission" date="2022-07" db="EMBL/GenBank/DDBJ databases">
        <title>Fungi with potential for degradation of polypropylene.</title>
        <authorList>
            <person name="Gostincar C."/>
        </authorList>
    </citation>
    <scope>NUCLEOTIDE SEQUENCE</scope>
    <source>
        <strain evidence="2">EXF-13308</strain>
    </source>
</reference>
<dbReference type="PANTHER" id="PTHR43157">
    <property type="entry name" value="PHOSPHATIDYLINOSITOL-GLYCAN BIOSYNTHESIS CLASS F PROTEIN-RELATED"/>
    <property type="match status" value="1"/>
</dbReference>
<dbReference type="Gene3D" id="3.40.50.720">
    <property type="entry name" value="NAD(P)-binding Rossmann-like Domain"/>
    <property type="match status" value="1"/>
</dbReference>
<dbReference type="InterPro" id="IPR002347">
    <property type="entry name" value="SDR_fam"/>
</dbReference>
<gene>
    <name evidence="2" type="ORF">NKR23_g7270</name>
</gene>
<protein>
    <submittedName>
        <fullName evidence="2">NAD(P)-binding protein</fullName>
    </submittedName>
</protein>
<accession>A0AA38VN21</accession>
<dbReference type="GO" id="GO:0016491">
    <property type="term" value="F:oxidoreductase activity"/>
    <property type="evidence" value="ECO:0007669"/>
    <property type="project" value="UniProtKB-KW"/>
</dbReference>
<dbReference type="EMBL" id="JANBVO010000022">
    <property type="protein sequence ID" value="KAJ9142348.1"/>
    <property type="molecule type" value="Genomic_DNA"/>
</dbReference>
<evidence type="ECO:0000256" key="1">
    <source>
        <dbReference type="ARBA" id="ARBA00023002"/>
    </source>
</evidence>
<comment type="caution">
    <text evidence="2">The sequence shown here is derived from an EMBL/GenBank/DDBJ whole genome shotgun (WGS) entry which is preliminary data.</text>
</comment>
<dbReference type="Pfam" id="PF00106">
    <property type="entry name" value="adh_short"/>
    <property type="match status" value="1"/>
</dbReference>
<evidence type="ECO:0000313" key="3">
    <source>
        <dbReference type="Proteomes" id="UP001174694"/>
    </source>
</evidence>
<dbReference type="AlphaFoldDB" id="A0AA38VN21"/>
<dbReference type="SUPFAM" id="SSF51735">
    <property type="entry name" value="NAD(P)-binding Rossmann-fold domains"/>
    <property type="match status" value="1"/>
</dbReference>
<dbReference type="Proteomes" id="UP001174694">
    <property type="component" value="Unassembled WGS sequence"/>
</dbReference>
<keyword evidence="1" id="KW-0560">Oxidoreductase</keyword>